<dbReference type="Pfam" id="PF00892">
    <property type="entry name" value="EamA"/>
    <property type="match status" value="1"/>
</dbReference>
<name>I7IBN4_9BURK</name>
<feature type="domain" description="EamA" evidence="6">
    <location>
        <begin position="138"/>
        <end position="270"/>
    </location>
</feature>
<dbReference type="KEGG" id="tat:KUM_0302"/>
<dbReference type="HOGENOM" id="CLU_032828_0_1_4"/>
<feature type="transmembrane region" description="Helical" evidence="5">
    <location>
        <begin position="198"/>
        <end position="217"/>
    </location>
</feature>
<dbReference type="EMBL" id="HE681424">
    <property type="protein sequence ID" value="CCG19104.1"/>
    <property type="molecule type" value="Genomic_DNA"/>
</dbReference>
<sequence length="308" mass="34218">MLLASIMFAIMGATIKISYDFGMSTPMIVVFRGMPSFIIIFVWVILTHKSLKTKYLGLHIKRNVLGTTSMWLNFNALNLLPLATSTSLNYSSSLFLGLYLVLITWRKHANWGKLGSLVVGFFGILLILRPSIGHDQYLGAAFGLGSGILAAFAMLQVRSLGATGEPVWRTVFYFSIMMSLTGLIAVDYNEFATLDIRSWMILLLVGVSGLGGQLALTQAFGAGSPIVSAVLQYSTIIFSAILGIIIWNTIPDLLSWVGMLLVIVAGVLVVVIDQARALRVRWKYIVRHYHHHHHPPHPHPHRMHDRKH</sequence>
<dbReference type="InterPro" id="IPR037185">
    <property type="entry name" value="EmrE-like"/>
</dbReference>
<dbReference type="PANTHER" id="PTHR22911">
    <property type="entry name" value="ACYL-MALONYL CONDENSING ENZYME-RELATED"/>
    <property type="match status" value="1"/>
</dbReference>
<proteinExistence type="predicted"/>
<evidence type="ECO:0000256" key="3">
    <source>
        <dbReference type="ARBA" id="ARBA00022989"/>
    </source>
</evidence>
<protein>
    <submittedName>
        <fullName evidence="7">Conserved membrane protein</fullName>
    </submittedName>
</protein>
<evidence type="ECO:0000256" key="2">
    <source>
        <dbReference type="ARBA" id="ARBA00022692"/>
    </source>
</evidence>
<organism evidence="7">
    <name type="scientific">Taylorella asinigenitalis 14/45</name>
    <dbReference type="NCBI Taxonomy" id="1091495"/>
    <lineage>
        <taxon>Bacteria</taxon>
        <taxon>Pseudomonadati</taxon>
        <taxon>Pseudomonadota</taxon>
        <taxon>Betaproteobacteria</taxon>
        <taxon>Burkholderiales</taxon>
        <taxon>Alcaligenaceae</taxon>
        <taxon>Taylorella</taxon>
    </lineage>
</organism>
<comment type="subcellular location">
    <subcellularLocation>
        <location evidence="1">Membrane</location>
        <topology evidence="1">Multi-pass membrane protein</topology>
    </subcellularLocation>
</comment>
<evidence type="ECO:0000259" key="6">
    <source>
        <dbReference type="Pfam" id="PF00892"/>
    </source>
</evidence>
<feature type="transmembrane region" description="Helical" evidence="5">
    <location>
        <begin position="21"/>
        <end position="46"/>
    </location>
</feature>
<dbReference type="SUPFAM" id="SSF103481">
    <property type="entry name" value="Multidrug resistance efflux transporter EmrE"/>
    <property type="match status" value="2"/>
</dbReference>
<evidence type="ECO:0000256" key="5">
    <source>
        <dbReference type="SAM" id="Phobius"/>
    </source>
</evidence>
<evidence type="ECO:0000256" key="4">
    <source>
        <dbReference type="ARBA" id="ARBA00023136"/>
    </source>
</evidence>
<keyword evidence="4 5" id="KW-0472">Membrane</keyword>
<dbReference type="GO" id="GO:0016020">
    <property type="term" value="C:membrane"/>
    <property type="evidence" value="ECO:0007669"/>
    <property type="project" value="UniProtKB-SubCell"/>
</dbReference>
<dbReference type="InterPro" id="IPR000620">
    <property type="entry name" value="EamA_dom"/>
</dbReference>
<feature type="transmembrane region" description="Helical" evidence="5">
    <location>
        <begin position="79"/>
        <end position="102"/>
    </location>
</feature>
<evidence type="ECO:0000256" key="1">
    <source>
        <dbReference type="ARBA" id="ARBA00004141"/>
    </source>
</evidence>
<reference evidence="7" key="1">
    <citation type="journal article" date="2012" name="Vet. Microbiol.">
        <title>Comparative genomic analyses of the Taylorellae.</title>
        <authorList>
            <person name="Hauser H."/>
            <person name="Richter D.C."/>
            <person name="van Tonder A."/>
            <person name="Clark L."/>
            <person name="Preston A."/>
        </authorList>
    </citation>
    <scope>NUCLEOTIDE SEQUENCE</scope>
    <source>
        <strain evidence="7">14/45</strain>
    </source>
</reference>
<feature type="transmembrane region" description="Helical" evidence="5">
    <location>
        <begin position="229"/>
        <end position="247"/>
    </location>
</feature>
<keyword evidence="2 5" id="KW-0812">Transmembrane</keyword>
<dbReference type="AlphaFoldDB" id="I7IBN4"/>
<feature type="transmembrane region" description="Helical" evidence="5">
    <location>
        <begin position="114"/>
        <end position="132"/>
    </location>
</feature>
<evidence type="ECO:0000313" key="7">
    <source>
        <dbReference type="EMBL" id="CCG19104.1"/>
    </source>
</evidence>
<feature type="transmembrane region" description="Helical" evidence="5">
    <location>
        <begin position="138"/>
        <end position="155"/>
    </location>
</feature>
<dbReference type="BioCyc" id="TASI1091495:G13GE-302-MONOMER"/>
<accession>I7IBN4</accession>
<gene>
    <name evidence="7" type="ORF">KUM_0302</name>
</gene>
<dbReference type="PANTHER" id="PTHR22911:SF6">
    <property type="entry name" value="SOLUTE CARRIER FAMILY 35 MEMBER G1"/>
    <property type="match status" value="1"/>
</dbReference>
<keyword evidence="3 5" id="KW-1133">Transmembrane helix</keyword>
<feature type="transmembrane region" description="Helical" evidence="5">
    <location>
        <begin position="253"/>
        <end position="272"/>
    </location>
</feature>
<feature type="transmembrane region" description="Helical" evidence="5">
    <location>
        <begin position="167"/>
        <end position="186"/>
    </location>
</feature>